<evidence type="ECO:0000313" key="3">
    <source>
        <dbReference type="Proteomes" id="UP000664417"/>
    </source>
</evidence>
<feature type="transmembrane region" description="Helical" evidence="1">
    <location>
        <begin position="6"/>
        <end position="25"/>
    </location>
</feature>
<dbReference type="RefSeq" id="WP_207862895.1">
    <property type="nucleotide sequence ID" value="NZ_JAFREP010000045.1"/>
</dbReference>
<dbReference type="Proteomes" id="UP000664417">
    <property type="component" value="Unassembled WGS sequence"/>
</dbReference>
<gene>
    <name evidence="2" type="ORF">J3U88_30950</name>
</gene>
<keyword evidence="1" id="KW-1133">Transmembrane helix</keyword>
<comment type="caution">
    <text evidence="2">The sequence shown here is derived from an EMBL/GenBank/DDBJ whole genome shotgun (WGS) entry which is preliminary data.</text>
</comment>
<name>A0A8J7QF65_9BACT</name>
<sequence>MEMVMVLIVLILLIAVFVYWVQFMFHVWENDGLIPTLLVLFFPVVGLYFFYRDWDELKVNFVFVWVVPFCLFFGMSDGTTAFHKLI</sequence>
<keyword evidence="1" id="KW-0812">Transmembrane</keyword>
<dbReference type="AlphaFoldDB" id="A0A8J7QF65"/>
<keyword evidence="1" id="KW-0472">Membrane</keyword>
<evidence type="ECO:0008006" key="4">
    <source>
        <dbReference type="Google" id="ProtNLM"/>
    </source>
</evidence>
<protein>
    <recommendedName>
        <fullName evidence="4">Transmembrane protein</fullName>
    </recommendedName>
</protein>
<keyword evidence="3" id="KW-1185">Reference proteome</keyword>
<accession>A0A8J7QF65</accession>
<reference evidence="2" key="1">
    <citation type="submission" date="2021-03" db="EMBL/GenBank/DDBJ databases">
        <authorList>
            <person name="Wang G."/>
        </authorList>
    </citation>
    <scope>NUCLEOTIDE SEQUENCE</scope>
    <source>
        <strain evidence="2">KCTC 12899</strain>
    </source>
</reference>
<proteinExistence type="predicted"/>
<organism evidence="2 3">
    <name type="scientific">Acanthopleuribacter pedis</name>
    <dbReference type="NCBI Taxonomy" id="442870"/>
    <lineage>
        <taxon>Bacteria</taxon>
        <taxon>Pseudomonadati</taxon>
        <taxon>Acidobacteriota</taxon>
        <taxon>Holophagae</taxon>
        <taxon>Acanthopleuribacterales</taxon>
        <taxon>Acanthopleuribacteraceae</taxon>
        <taxon>Acanthopleuribacter</taxon>
    </lineage>
</organism>
<feature type="transmembrane region" description="Helical" evidence="1">
    <location>
        <begin position="57"/>
        <end position="75"/>
    </location>
</feature>
<feature type="transmembrane region" description="Helical" evidence="1">
    <location>
        <begin position="32"/>
        <end position="51"/>
    </location>
</feature>
<evidence type="ECO:0000313" key="2">
    <source>
        <dbReference type="EMBL" id="MBO1322924.1"/>
    </source>
</evidence>
<evidence type="ECO:0000256" key="1">
    <source>
        <dbReference type="SAM" id="Phobius"/>
    </source>
</evidence>
<dbReference type="EMBL" id="JAFREP010000045">
    <property type="protein sequence ID" value="MBO1322924.1"/>
    <property type="molecule type" value="Genomic_DNA"/>
</dbReference>